<dbReference type="PROSITE" id="PS00463">
    <property type="entry name" value="ZN2_CY6_FUNGAL_1"/>
    <property type="match status" value="1"/>
</dbReference>
<reference evidence="8" key="1">
    <citation type="submission" date="2023-03" db="EMBL/GenBank/DDBJ databases">
        <title>Massive genome expansion in bonnet fungi (Mycena s.s.) driven by repeated elements and novel gene families across ecological guilds.</title>
        <authorList>
            <consortium name="Lawrence Berkeley National Laboratory"/>
            <person name="Harder C.B."/>
            <person name="Miyauchi S."/>
            <person name="Viragh M."/>
            <person name="Kuo A."/>
            <person name="Thoen E."/>
            <person name="Andreopoulos B."/>
            <person name="Lu D."/>
            <person name="Skrede I."/>
            <person name="Drula E."/>
            <person name="Henrissat B."/>
            <person name="Morin E."/>
            <person name="Kohler A."/>
            <person name="Barry K."/>
            <person name="LaButti K."/>
            <person name="Morin E."/>
            <person name="Salamov A."/>
            <person name="Lipzen A."/>
            <person name="Mereny Z."/>
            <person name="Hegedus B."/>
            <person name="Baldrian P."/>
            <person name="Stursova M."/>
            <person name="Weitz H."/>
            <person name="Taylor A."/>
            <person name="Grigoriev I.V."/>
            <person name="Nagy L.G."/>
            <person name="Martin F."/>
            <person name="Kauserud H."/>
        </authorList>
    </citation>
    <scope>NUCLEOTIDE SEQUENCE</scope>
    <source>
        <strain evidence="8">9284</strain>
    </source>
</reference>
<evidence type="ECO:0000256" key="5">
    <source>
        <dbReference type="ARBA" id="ARBA00023242"/>
    </source>
</evidence>
<comment type="caution">
    <text evidence="8">The sequence shown here is derived from an EMBL/GenBank/DDBJ whole genome shotgun (WGS) entry which is preliminary data.</text>
</comment>
<keyword evidence="3" id="KW-0805">Transcription regulation</keyword>
<feature type="compositionally biased region" description="Low complexity" evidence="6">
    <location>
        <begin position="84"/>
        <end position="100"/>
    </location>
</feature>
<evidence type="ECO:0000256" key="3">
    <source>
        <dbReference type="ARBA" id="ARBA00023015"/>
    </source>
</evidence>
<dbReference type="InterPro" id="IPR001138">
    <property type="entry name" value="Zn2Cys6_DnaBD"/>
</dbReference>
<keyword evidence="9" id="KW-1185">Reference proteome</keyword>
<name>A0AAD7FEN5_9AGAR</name>
<accession>A0AAD7FEN5</accession>
<dbReference type="CDD" id="cd00067">
    <property type="entry name" value="GAL4"/>
    <property type="match status" value="1"/>
</dbReference>
<dbReference type="PANTHER" id="PTHR47660">
    <property type="entry name" value="TRANSCRIPTION FACTOR WITH C2H2 AND ZN(2)-CYS(6) DNA BINDING DOMAIN (EUROFUNG)-RELATED-RELATED"/>
    <property type="match status" value="1"/>
</dbReference>
<dbReference type="PROSITE" id="PS50048">
    <property type="entry name" value="ZN2_CY6_FUNGAL_2"/>
    <property type="match status" value="1"/>
</dbReference>
<dbReference type="Pfam" id="PF00172">
    <property type="entry name" value="Zn_clus"/>
    <property type="match status" value="1"/>
</dbReference>
<dbReference type="SUPFAM" id="SSF57701">
    <property type="entry name" value="Zn2/Cys6 DNA-binding domain"/>
    <property type="match status" value="1"/>
</dbReference>
<organism evidence="8 9">
    <name type="scientific">Roridomyces roridus</name>
    <dbReference type="NCBI Taxonomy" id="1738132"/>
    <lineage>
        <taxon>Eukaryota</taxon>
        <taxon>Fungi</taxon>
        <taxon>Dikarya</taxon>
        <taxon>Basidiomycota</taxon>
        <taxon>Agaricomycotina</taxon>
        <taxon>Agaricomycetes</taxon>
        <taxon>Agaricomycetidae</taxon>
        <taxon>Agaricales</taxon>
        <taxon>Marasmiineae</taxon>
        <taxon>Mycenaceae</taxon>
        <taxon>Roridomyces</taxon>
    </lineage>
</organism>
<proteinExistence type="predicted"/>
<evidence type="ECO:0000256" key="1">
    <source>
        <dbReference type="ARBA" id="ARBA00022723"/>
    </source>
</evidence>
<evidence type="ECO:0000256" key="4">
    <source>
        <dbReference type="ARBA" id="ARBA00023163"/>
    </source>
</evidence>
<feature type="compositionally biased region" description="Low complexity" evidence="6">
    <location>
        <begin position="51"/>
        <end position="70"/>
    </location>
</feature>
<dbReference type="InterPro" id="IPR036864">
    <property type="entry name" value="Zn2-C6_fun-type_DNA-bd_sf"/>
</dbReference>
<keyword evidence="2" id="KW-0862">Zinc</keyword>
<feature type="region of interest" description="Disordered" evidence="6">
    <location>
        <begin position="1"/>
        <end position="22"/>
    </location>
</feature>
<dbReference type="Proteomes" id="UP001221142">
    <property type="component" value="Unassembled WGS sequence"/>
</dbReference>
<evidence type="ECO:0000313" key="8">
    <source>
        <dbReference type="EMBL" id="KAJ7619495.1"/>
    </source>
</evidence>
<keyword evidence="1" id="KW-0479">Metal-binding</keyword>
<sequence>MRRQTDRSQKSSFTSRRKSCQSCADAKARCTLQRPLCSRCRAKGTPCQYVTPDSDSTHLSLLSSESGGSHSPDDLPIPMPTVHSGPSPASGAPSDDSNPSQSAESAQIAARWLNSFIVPVGKRVKPLTSRVVNIMLRVLKSYTRILVKDDPTLPPFMHPLQSPAPQPMMANCRSILRMWDNRAPGSESMIMDTARREMQKLIDDRLTYDDLTLLTACQAYLLYSIHFFSPDAESPIVDTGTLISLLDLASAMSSKGLGTAANRTDRHTWGSWIVMEAKRRTLYSVYILENVIDFHQNAPSYIADEIGRLPSPSPKALWDARQADVWEREYECYIAEWPMDLPRVEDLWPHPVESVARERRQRKDHFVESVDEYGMFFYTITSMVHGS</sequence>
<evidence type="ECO:0000256" key="2">
    <source>
        <dbReference type="ARBA" id="ARBA00022833"/>
    </source>
</evidence>
<keyword evidence="5" id="KW-0539">Nucleus</keyword>
<dbReference type="EMBL" id="JARKIF010000018">
    <property type="protein sequence ID" value="KAJ7619495.1"/>
    <property type="molecule type" value="Genomic_DNA"/>
</dbReference>
<protein>
    <recommendedName>
        <fullName evidence="7">Zn(2)-C6 fungal-type domain-containing protein</fullName>
    </recommendedName>
</protein>
<dbReference type="AlphaFoldDB" id="A0AAD7FEN5"/>
<dbReference type="GO" id="GO:0008270">
    <property type="term" value="F:zinc ion binding"/>
    <property type="evidence" value="ECO:0007669"/>
    <property type="project" value="InterPro"/>
</dbReference>
<dbReference type="GO" id="GO:0000981">
    <property type="term" value="F:DNA-binding transcription factor activity, RNA polymerase II-specific"/>
    <property type="evidence" value="ECO:0007669"/>
    <property type="project" value="InterPro"/>
</dbReference>
<evidence type="ECO:0000313" key="9">
    <source>
        <dbReference type="Proteomes" id="UP001221142"/>
    </source>
</evidence>
<keyword evidence="4" id="KW-0804">Transcription</keyword>
<evidence type="ECO:0000256" key="6">
    <source>
        <dbReference type="SAM" id="MobiDB-lite"/>
    </source>
</evidence>
<feature type="domain" description="Zn(2)-C6 fungal-type" evidence="7">
    <location>
        <begin position="19"/>
        <end position="49"/>
    </location>
</feature>
<gene>
    <name evidence="8" type="ORF">FB45DRAFT_839980</name>
</gene>
<dbReference type="Gene3D" id="4.10.240.10">
    <property type="entry name" value="Zn(2)-C6 fungal-type DNA-binding domain"/>
    <property type="match status" value="1"/>
</dbReference>
<dbReference type="PANTHER" id="PTHR47660:SF3">
    <property type="entry name" value="FINGER DOMAIN PROTEIN, PUTATIVE (AFU_ORTHOLOGUE AFUA_4G03310)-RELATED"/>
    <property type="match status" value="1"/>
</dbReference>
<dbReference type="PRINTS" id="PR00755">
    <property type="entry name" value="AFLATOXINBRP"/>
</dbReference>
<evidence type="ECO:0000259" key="7">
    <source>
        <dbReference type="PROSITE" id="PS50048"/>
    </source>
</evidence>
<feature type="region of interest" description="Disordered" evidence="6">
    <location>
        <begin position="51"/>
        <end position="105"/>
    </location>
</feature>